<dbReference type="RefSeq" id="WP_203918090.1">
    <property type="nucleotide sequence ID" value="NZ_BONZ01000025.1"/>
</dbReference>
<gene>
    <name evidence="2" type="ORF">Raf01_25920</name>
</gene>
<proteinExistence type="predicted"/>
<dbReference type="Pfam" id="PF01243">
    <property type="entry name" value="PNPOx_N"/>
    <property type="match status" value="1"/>
</dbReference>
<sequence>MDQQRQPGAAGVPFDVGSFLAEERRLAQVASVAPSGIPLLGSLWFRYERGRFWFSSLAGSPLPTAASRGRRVAVIVDDFNPPASIRQVRIRGRGRIEAHDAETVRRIYRRYLGPEQESWPEFFRLRAEDSERWLLWSVRPDSGLVVTSPEYGELERRWTRMSDCPLP</sequence>
<dbReference type="InterPro" id="IPR012349">
    <property type="entry name" value="Split_barrel_FMN-bd"/>
</dbReference>
<dbReference type="EMBL" id="BONZ01000025">
    <property type="protein sequence ID" value="GIH14420.1"/>
    <property type="molecule type" value="Genomic_DNA"/>
</dbReference>
<name>A0A8J3QRP2_9ACTN</name>
<dbReference type="Gene3D" id="2.30.110.10">
    <property type="entry name" value="Electron Transport, Fmn-binding Protein, Chain A"/>
    <property type="match status" value="1"/>
</dbReference>
<evidence type="ECO:0000313" key="3">
    <source>
        <dbReference type="Proteomes" id="UP000642748"/>
    </source>
</evidence>
<reference evidence="2" key="1">
    <citation type="submission" date="2021-01" db="EMBL/GenBank/DDBJ databases">
        <title>Whole genome shotgun sequence of Rugosimonospora africana NBRC 104875.</title>
        <authorList>
            <person name="Komaki H."/>
            <person name="Tamura T."/>
        </authorList>
    </citation>
    <scope>NUCLEOTIDE SEQUENCE</scope>
    <source>
        <strain evidence="2">NBRC 104875</strain>
    </source>
</reference>
<organism evidence="2 3">
    <name type="scientific">Rugosimonospora africana</name>
    <dbReference type="NCBI Taxonomy" id="556532"/>
    <lineage>
        <taxon>Bacteria</taxon>
        <taxon>Bacillati</taxon>
        <taxon>Actinomycetota</taxon>
        <taxon>Actinomycetes</taxon>
        <taxon>Micromonosporales</taxon>
        <taxon>Micromonosporaceae</taxon>
        <taxon>Rugosimonospora</taxon>
    </lineage>
</organism>
<evidence type="ECO:0000313" key="2">
    <source>
        <dbReference type="EMBL" id="GIH14420.1"/>
    </source>
</evidence>
<accession>A0A8J3QRP2</accession>
<protein>
    <recommendedName>
        <fullName evidence="1">Pyridoxamine 5'-phosphate oxidase N-terminal domain-containing protein</fullName>
    </recommendedName>
</protein>
<dbReference type="Proteomes" id="UP000642748">
    <property type="component" value="Unassembled WGS sequence"/>
</dbReference>
<dbReference type="InterPro" id="IPR011576">
    <property type="entry name" value="Pyridox_Oxase_N"/>
</dbReference>
<keyword evidence="3" id="KW-1185">Reference proteome</keyword>
<feature type="domain" description="Pyridoxamine 5'-phosphate oxidase N-terminal" evidence="1">
    <location>
        <begin position="22"/>
        <end position="118"/>
    </location>
</feature>
<evidence type="ECO:0000259" key="1">
    <source>
        <dbReference type="Pfam" id="PF01243"/>
    </source>
</evidence>
<comment type="caution">
    <text evidence="2">The sequence shown here is derived from an EMBL/GenBank/DDBJ whole genome shotgun (WGS) entry which is preliminary data.</text>
</comment>
<dbReference type="SUPFAM" id="SSF50475">
    <property type="entry name" value="FMN-binding split barrel"/>
    <property type="match status" value="1"/>
</dbReference>
<dbReference type="AlphaFoldDB" id="A0A8J3QRP2"/>